<proteinExistence type="predicted"/>
<keyword evidence="1" id="KW-0812">Transmembrane</keyword>
<keyword evidence="1" id="KW-1133">Transmembrane helix</keyword>
<sequence length="443" mass="51811">MDKLFLFAVFLIPFDNLSFAPSSGWAAVSPYFFFLYALLSLFARRGKVTNKITTPFIFMLVVIMVSCIRFFWYEPEFNLVVRNFVALVLGFSFLLSLSLYLENYSSQKELQYRKNNLLNMVFYGYVFSLVYGVVYIVAFKLNVSPVISLYELIQSRNYGERFQFSFTEPSFSSLHLFGILPFFIMLGVVIGADKFFVNRLSVLMVLYFFILLFFLDSARFMLDFVVFFYLLMVFYFLYNKPFLALSVMLISFFIVNSVAPAILELLVPGRFDTSGSLLAIINSDASSAARFFRSSALYYGVMSDDGVFLWGAGLSNAWHSFHSGFDAAFTNYTNGYLAEILSARDKNESNYFNMHLRLISEFGLFVYLLVLYLLFDKRFWFLYVLILYFYLQFDSFAFYLVWLYLFIKFYSDRFNPYASCDGNEVKLFFLTKFFYSLVSKVRQ</sequence>
<comment type="caution">
    <text evidence="2">The sequence shown here is derived from an EMBL/GenBank/DDBJ whole genome shotgun (WGS) entry which is preliminary data.</text>
</comment>
<reference evidence="2 3" key="1">
    <citation type="submission" date="2021-03" db="EMBL/GenBank/DDBJ databases">
        <title>Thiomicrorhabdus sp.nov.,novel sulfur-oxidizing bacteria isolated from coastal sediment.</title>
        <authorList>
            <person name="Liu X."/>
        </authorList>
    </citation>
    <scope>NUCLEOTIDE SEQUENCE [LARGE SCALE GENOMIC DNA]</scope>
    <source>
        <strain evidence="2 3">6S2-11</strain>
    </source>
</reference>
<gene>
    <name evidence="2" type="ORF">J3998_02040</name>
</gene>
<dbReference type="Proteomes" id="UP000664835">
    <property type="component" value="Unassembled WGS sequence"/>
</dbReference>
<feature type="transmembrane region" description="Helical" evidence="1">
    <location>
        <begin position="121"/>
        <end position="150"/>
    </location>
</feature>
<feature type="transmembrane region" description="Helical" evidence="1">
    <location>
        <begin position="171"/>
        <end position="190"/>
    </location>
</feature>
<dbReference type="RefSeq" id="WP_208147169.1">
    <property type="nucleotide sequence ID" value="NZ_JAGETV010000002.1"/>
</dbReference>
<feature type="transmembrane region" description="Helical" evidence="1">
    <location>
        <begin position="220"/>
        <end position="238"/>
    </location>
</feature>
<feature type="transmembrane region" description="Helical" evidence="1">
    <location>
        <begin position="52"/>
        <end position="72"/>
    </location>
</feature>
<name>A0ABS3Q1Y8_9GAMM</name>
<feature type="transmembrane region" description="Helical" evidence="1">
    <location>
        <begin position="356"/>
        <end position="375"/>
    </location>
</feature>
<evidence type="ECO:0000256" key="1">
    <source>
        <dbReference type="SAM" id="Phobius"/>
    </source>
</evidence>
<organism evidence="2 3">
    <name type="scientific">Thiomicrorhabdus marina</name>
    <dbReference type="NCBI Taxonomy" id="2818442"/>
    <lineage>
        <taxon>Bacteria</taxon>
        <taxon>Pseudomonadati</taxon>
        <taxon>Pseudomonadota</taxon>
        <taxon>Gammaproteobacteria</taxon>
        <taxon>Thiotrichales</taxon>
        <taxon>Piscirickettsiaceae</taxon>
        <taxon>Thiomicrorhabdus</taxon>
    </lineage>
</organism>
<evidence type="ECO:0000313" key="2">
    <source>
        <dbReference type="EMBL" id="MBO1926345.1"/>
    </source>
</evidence>
<dbReference type="EMBL" id="JAGETV010000002">
    <property type="protein sequence ID" value="MBO1926345.1"/>
    <property type="molecule type" value="Genomic_DNA"/>
</dbReference>
<feature type="transmembrane region" description="Helical" evidence="1">
    <location>
        <begin position="196"/>
        <end position="215"/>
    </location>
</feature>
<evidence type="ECO:0000313" key="3">
    <source>
        <dbReference type="Proteomes" id="UP000664835"/>
    </source>
</evidence>
<feature type="transmembrane region" description="Helical" evidence="1">
    <location>
        <begin position="244"/>
        <end position="267"/>
    </location>
</feature>
<feature type="transmembrane region" description="Helical" evidence="1">
    <location>
        <begin position="381"/>
        <end position="407"/>
    </location>
</feature>
<protein>
    <submittedName>
        <fullName evidence="2">Uncharacterized protein</fullName>
    </submittedName>
</protein>
<keyword evidence="1" id="KW-0472">Membrane</keyword>
<accession>A0ABS3Q1Y8</accession>
<feature type="transmembrane region" description="Helical" evidence="1">
    <location>
        <begin position="84"/>
        <end position="101"/>
    </location>
</feature>
<keyword evidence="3" id="KW-1185">Reference proteome</keyword>